<dbReference type="GO" id="GO:0008419">
    <property type="term" value="F:RNA lariat debranching enzyme activity"/>
    <property type="evidence" value="ECO:0007669"/>
    <property type="project" value="UniProtKB-ARBA"/>
</dbReference>
<dbReference type="InterPro" id="IPR041816">
    <property type="entry name" value="Dbr1_N"/>
</dbReference>
<dbReference type="EMBL" id="GG675931">
    <property type="protein sequence ID" value="EER12790.1"/>
    <property type="molecule type" value="Genomic_DNA"/>
</dbReference>
<evidence type="ECO:0000256" key="10">
    <source>
        <dbReference type="ARBA" id="ARBA00023004"/>
    </source>
</evidence>
<evidence type="ECO:0000313" key="16">
    <source>
        <dbReference type="Proteomes" id="UP000007800"/>
    </source>
</evidence>
<dbReference type="GO" id="GO:0005634">
    <property type="term" value="C:nucleus"/>
    <property type="evidence" value="ECO:0007669"/>
    <property type="project" value="UniProtKB-SubCell"/>
</dbReference>
<dbReference type="AlphaFoldDB" id="C5KRU9"/>
<feature type="domain" description="Lariat debranching enzyme C-terminal" evidence="14">
    <location>
        <begin position="260"/>
        <end position="421"/>
    </location>
</feature>
<dbReference type="Pfam" id="PF05011">
    <property type="entry name" value="DBR1"/>
    <property type="match status" value="1"/>
</dbReference>
<keyword evidence="8" id="KW-0378">Hydrolase</keyword>
<evidence type="ECO:0000256" key="7">
    <source>
        <dbReference type="ARBA" id="ARBA00022723"/>
    </source>
</evidence>
<evidence type="ECO:0000256" key="8">
    <source>
        <dbReference type="ARBA" id="ARBA00022801"/>
    </source>
</evidence>
<evidence type="ECO:0000256" key="2">
    <source>
        <dbReference type="ARBA" id="ARBA00001947"/>
    </source>
</evidence>
<evidence type="ECO:0000256" key="4">
    <source>
        <dbReference type="ARBA" id="ARBA00004123"/>
    </source>
</evidence>
<dbReference type="PANTHER" id="PTHR12849:SF0">
    <property type="entry name" value="LARIAT DEBRANCHING ENZYME"/>
    <property type="match status" value="1"/>
</dbReference>
<feature type="region of interest" description="Disordered" evidence="13">
    <location>
        <begin position="466"/>
        <end position="504"/>
    </location>
</feature>
<dbReference type="GO" id="GO:0046872">
    <property type="term" value="F:metal ion binding"/>
    <property type="evidence" value="ECO:0007669"/>
    <property type="project" value="UniProtKB-KW"/>
</dbReference>
<comment type="cofactor">
    <cofactor evidence="2">
        <name>Zn(2+)</name>
        <dbReference type="ChEBI" id="CHEBI:29105"/>
    </cofactor>
</comment>
<keyword evidence="10" id="KW-0408">Iron</keyword>
<keyword evidence="11" id="KW-0464">Manganese</keyword>
<dbReference type="Gene3D" id="3.60.21.10">
    <property type="match status" value="1"/>
</dbReference>
<comment type="subcellular location">
    <subcellularLocation>
        <location evidence="4">Nucleus</location>
    </subcellularLocation>
</comment>
<dbReference type="PANTHER" id="PTHR12849">
    <property type="entry name" value="RNA LARIAT DEBRANCHING ENZYME"/>
    <property type="match status" value="1"/>
</dbReference>
<keyword evidence="12" id="KW-0539">Nucleus</keyword>
<evidence type="ECO:0000256" key="13">
    <source>
        <dbReference type="SAM" id="MobiDB-lite"/>
    </source>
</evidence>
<gene>
    <name evidence="15" type="ORF">Pmar_PMAR018045</name>
</gene>
<evidence type="ECO:0000256" key="5">
    <source>
        <dbReference type="ARBA" id="ARBA00006045"/>
    </source>
</evidence>
<dbReference type="CDD" id="cd00844">
    <property type="entry name" value="MPP_Dbr1_N"/>
    <property type="match status" value="1"/>
</dbReference>
<dbReference type="Proteomes" id="UP000007800">
    <property type="component" value="Unassembled WGS sequence"/>
</dbReference>
<dbReference type="InterPro" id="IPR029052">
    <property type="entry name" value="Metallo-depent_PP-like"/>
</dbReference>
<evidence type="ECO:0000256" key="11">
    <source>
        <dbReference type="ARBA" id="ARBA00023211"/>
    </source>
</evidence>
<dbReference type="SMART" id="SM01124">
    <property type="entry name" value="DBR1"/>
    <property type="match status" value="1"/>
</dbReference>
<evidence type="ECO:0000256" key="12">
    <source>
        <dbReference type="ARBA" id="ARBA00023242"/>
    </source>
</evidence>
<proteinExistence type="inferred from homology"/>
<keyword evidence="6" id="KW-0507">mRNA processing</keyword>
<comment type="cofactor">
    <cofactor evidence="1">
        <name>Mn(2+)</name>
        <dbReference type="ChEBI" id="CHEBI:29035"/>
    </cofactor>
</comment>
<dbReference type="InParanoid" id="C5KRU9"/>
<dbReference type="Pfam" id="PF00149">
    <property type="entry name" value="Metallophos"/>
    <property type="match status" value="1"/>
</dbReference>
<sequence length="504" mass="56088">MSQLPTPAPSEALPQYDPARHLTIAVEGCAHGDLDRIYEAIEHLGRTKKTPPVDLLICCGDFQAIRTEAELNELAAPMKHRHMKDFHRYWTGEKVAPVTTLFVGGNHEAPSHLRELYYGGWAAKGIYYLGHSGVIRCKGVRIGGFSGIYKPYHYGLGHYEVSPYTEDTKRSAYHVRKYEMDKLAALVDPLRIVVSHDWPTGITDYGDTETLLRVKDRTGTMRQEISRGELGNAHSMELMRRLRPDYWFSGHMHAKYTALVPHESTQEPHQSPALTRFIALDKCVPRRQGSLGYMHIMTIDVKTGQLWAHSLEGKGGVDELEMDPPKRQRVPLQFDPEWLALLAVNNDTIPHTRDHWAGSVKRPTEEDIDRVRTALEANDDVIKAGTEYEIPDSFVSSEADKPGVHRQRQWLMDLLGTEDVLGVAEAAGPAAASGGFEITGGALGMDGRLSAHGLETSEMCTDSGVVFFDDSAPTSTDSQPEPKRARTKEEAGVNEEDIDLGDLD</sequence>
<dbReference type="GeneID" id="9058987"/>
<feature type="compositionally biased region" description="Basic and acidic residues" evidence="13">
    <location>
        <begin position="480"/>
        <end position="491"/>
    </location>
</feature>
<dbReference type="InterPro" id="IPR004843">
    <property type="entry name" value="Calcineurin-like_PHP"/>
</dbReference>
<feature type="compositionally biased region" description="Acidic residues" evidence="13">
    <location>
        <begin position="492"/>
        <end position="504"/>
    </location>
</feature>
<evidence type="ECO:0000256" key="6">
    <source>
        <dbReference type="ARBA" id="ARBA00022664"/>
    </source>
</evidence>
<dbReference type="SUPFAM" id="SSF56300">
    <property type="entry name" value="Metallo-dependent phosphatases"/>
    <property type="match status" value="1"/>
</dbReference>
<accession>C5KRU9</accession>
<dbReference type="InterPro" id="IPR007708">
    <property type="entry name" value="DBR1_C"/>
</dbReference>
<keyword evidence="9" id="KW-0862">Zinc</keyword>
<evidence type="ECO:0000259" key="14">
    <source>
        <dbReference type="SMART" id="SM01124"/>
    </source>
</evidence>
<evidence type="ECO:0000256" key="1">
    <source>
        <dbReference type="ARBA" id="ARBA00001936"/>
    </source>
</evidence>
<dbReference type="RefSeq" id="XP_002780995.1">
    <property type="nucleotide sequence ID" value="XM_002780949.1"/>
</dbReference>
<dbReference type="OMA" id="GNHEAPN"/>
<comment type="cofactor">
    <cofactor evidence="3">
        <name>Fe(2+)</name>
        <dbReference type="ChEBI" id="CHEBI:29033"/>
    </cofactor>
</comment>
<keyword evidence="7" id="KW-0479">Metal-binding</keyword>
<keyword evidence="16" id="KW-1185">Reference proteome</keyword>
<dbReference type="OrthoDB" id="407609at2759"/>
<reference evidence="15 16" key="1">
    <citation type="submission" date="2008-07" db="EMBL/GenBank/DDBJ databases">
        <authorList>
            <person name="El-Sayed N."/>
            <person name="Caler E."/>
            <person name="Inman J."/>
            <person name="Amedeo P."/>
            <person name="Hass B."/>
            <person name="Wortman J."/>
        </authorList>
    </citation>
    <scope>NUCLEOTIDE SEQUENCE [LARGE SCALE GENOMIC DNA]</scope>
    <source>
        <strain evidence="16">ATCC 50983 / TXsc</strain>
    </source>
</reference>
<dbReference type="GO" id="GO:0000398">
    <property type="term" value="P:mRNA splicing, via spliceosome"/>
    <property type="evidence" value="ECO:0007669"/>
    <property type="project" value="TreeGrafter"/>
</dbReference>
<evidence type="ECO:0000313" key="15">
    <source>
        <dbReference type="EMBL" id="EER12790.1"/>
    </source>
</evidence>
<evidence type="ECO:0000256" key="3">
    <source>
        <dbReference type="ARBA" id="ARBA00001954"/>
    </source>
</evidence>
<evidence type="ECO:0000256" key="9">
    <source>
        <dbReference type="ARBA" id="ARBA00022833"/>
    </source>
</evidence>
<organism evidence="16">
    <name type="scientific">Perkinsus marinus (strain ATCC 50983 / TXsc)</name>
    <dbReference type="NCBI Taxonomy" id="423536"/>
    <lineage>
        <taxon>Eukaryota</taxon>
        <taxon>Sar</taxon>
        <taxon>Alveolata</taxon>
        <taxon>Perkinsozoa</taxon>
        <taxon>Perkinsea</taxon>
        <taxon>Perkinsida</taxon>
        <taxon>Perkinsidae</taxon>
        <taxon>Perkinsus</taxon>
    </lineage>
</organism>
<name>C5KRU9_PERM5</name>
<comment type="similarity">
    <text evidence="5">Belongs to the lariat debranching enzyme family.</text>
</comment>
<protein>
    <submittedName>
        <fullName evidence="15">RNA lariat debranching enzyme, putative</fullName>
    </submittedName>
</protein>